<dbReference type="SUPFAM" id="SSF51055">
    <property type="entry name" value="Carbohydrate binding domain"/>
    <property type="match status" value="1"/>
</dbReference>
<evidence type="ECO:0000313" key="4">
    <source>
        <dbReference type="Proteomes" id="UP000736335"/>
    </source>
</evidence>
<dbReference type="OrthoDB" id="2142040at2759"/>
<dbReference type="GO" id="GO:0004553">
    <property type="term" value="F:hydrolase activity, hydrolyzing O-glycosyl compounds"/>
    <property type="evidence" value="ECO:0007669"/>
    <property type="project" value="InterPro"/>
</dbReference>
<dbReference type="PANTHER" id="PTHR31649">
    <property type="entry name" value="AGAP009604-PA"/>
    <property type="match status" value="1"/>
</dbReference>
<dbReference type="Gene3D" id="2.10.10.20">
    <property type="entry name" value="Carbohydrate-binding module superfamily 5/12"/>
    <property type="match status" value="1"/>
</dbReference>
<dbReference type="SMART" id="SM00696">
    <property type="entry name" value="DM9"/>
    <property type="match status" value="1"/>
</dbReference>
<name>A0A9P6H716_9AGAM</name>
<dbReference type="InterPro" id="IPR036573">
    <property type="entry name" value="CBM_sf_5/12"/>
</dbReference>
<evidence type="ECO:0000313" key="3">
    <source>
        <dbReference type="EMBL" id="KAF9779511.1"/>
    </source>
</evidence>
<dbReference type="GO" id="GO:0030246">
    <property type="term" value="F:carbohydrate binding"/>
    <property type="evidence" value="ECO:0007669"/>
    <property type="project" value="InterPro"/>
</dbReference>
<dbReference type="AlphaFoldDB" id="A0A9P6H716"/>
<keyword evidence="1" id="KW-0378">Hydrolase</keyword>
<gene>
    <name evidence="3" type="ORF">BJ322DRAFT_1087891</name>
</gene>
<comment type="caution">
    <text evidence="3">The sequence shown here is derived from an EMBL/GenBank/DDBJ whole genome shotgun (WGS) entry which is preliminary data.</text>
</comment>
<protein>
    <recommendedName>
        <fullName evidence="2">Chitin-binding type-3 domain-containing protein</fullName>
    </recommendedName>
</protein>
<dbReference type="Pfam" id="PF11901">
    <property type="entry name" value="DM9"/>
    <property type="match status" value="1"/>
</dbReference>
<dbReference type="GO" id="GO:0005576">
    <property type="term" value="C:extracellular region"/>
    <property type="evidence" value="ECO:0007669"/>
    <property type="project" value="InterPro"/>
</dbReference>
<feature type="domain" description="Chitin-binding type-3" evidence="2">
    <location>
        <begin position="5"/>
        <end position="39"/>
    </location>
</feature>
<reference evidence="3" key="2">
    <citation type="submission" date="2020-11" db="EMBL/GenBank/DDBJ databases">
        <authorList>
            <consortium name="DOE Joint Genome Institute"/>
            <person name="Kuo A."/>
            <person name="Miyauchi S."/>
            <person name="Kiss E."/>
            <person name="Drula E."/>
            <person name="Kohler A."/>
            <person name="Sanchez-Garcia M."/>
            <person name="Andreopoulos B."/>
            <person name="Barry K.W."/>
            <person name="Bonito G."/>
            <person name="Buee M."/>
            <person name="Carver A."/>
            <person name="Chen C."/>
            <person name="Cichocki N."/>
            <person name="Clum A."/>
            <person name="Culley D."/>
            <person name="Crous P.W."/>
            <person name="Fauchery L."/>
            <person name="Girlanda M."/>
            <person name="Hayes R."/>
            <person name="Keri Z."/>
            <person name="Labutti K."/>
            <person name="Lipzen A."/>
            <person name="Lombard V."/>
            <person name="Magnuson J."/>
            <person name="Maillard F."/>
            <person name="Morin E."/>
            <person name="Murat C."/>
            <person name="Nolan M."/>
            <person name="Ohm R."/>
            <person name="Pangilinan J."/>
            <person name="Pereira M."/>
            <person name="Perotto S."/>
            <person name="Peter M."/>
            <person name="Riley R."/>
            <person name="Sitrit Y."/>
            <person name="Stielow B."/>
            <person name="Szollosi G."/>
            <person name="Zifcakova L."/>
            <person name="Stursova M."/>
            <person name="Spatafora J.W."/>
            <person name="Tedersoo L."/>
            <person name="Vaario L.-M."/>
            <person name="Yamada A."/>
            <person name="Yan M."/>
            <person name="Wang P."/>
            <person name="Xu J."/>
            <person name="Bruns T."/>
            <person name="Baldrian P."/>
            <person name="Vilgalys R."/>
            <person name="Henrissat B."/>
            <person name="Grigoriev I.V."/>
            <person name="Hibbett D."/>
            <person name="Nagy L.G."/>
            <person name="Martin F.M."/>
        </authorList>
    </citation>
    <scope>NUCLEOTIDE SEQUENCE</scope>
    <source>
        <strain evidence="3">UH-Tt-Lm1</strain>
    </source>
</reference>
<dbReference type="EMBL" id="WIUZ02000019">
    <property type="protein sequence ID" value="KAF9779511.1"/>
    <property type="molecule type" value="Genomic_DNA"/>
</dbReference>
<dbReference type="CDD" id="cd12214">
    <property type="entry name" value="ChiA1_BD"/>
    <property type="match status" value="1"/>
</dbReference>
<reference evidence="3" key="1">
    <citation type="journal article" date="2020" name="Nat. Commun.">
        <title>Large-scale genome sequencing of mycorrhizal fungi provides insights into the early evolution of symbiotic traits.</title>
        <authorList>
            <person name="Miyauchi S."/>
            <person name="Kiss E."/>
            <person name="Kuo A."/>
            <person name="Drula E."/>
            <person name="Kohler A."/>
            <person name="Sanchez-Garcia M."/>
            <person name="Morin E."/>
            <person name="Andreopoulos B."/>
            <person name="Barry K.W."/>
            <person name="Bonito G."/>
            <person name="Buee M."/>
            <person name="Carver A."/>
            <person name="Chen C."/>
            <person name="Cichocki N."/>
            <person name="Clum A."/>
            <person name="Culley D."/>
            <person name="Crous P.W."/>
            <person name="Fauchery L."/>
            <person name="Girlanda M."/>
            <person name="Hayes R.D."/>
            <person name="Keri Z."/>
            <person name="LaButti K."/>
            <person name="Lipzen A."/>
            <person name="Lombard V."/>
            <person name="Magnuson J."/>
            <person name="Maillard F."/>
            <person name="Murat C."/>
            <person name="Nolan M."/>
            <person name="Ohm R.A."/>
            <person name="Pangilinan J."/>
            <person name="Pereira M.F."/>
            <person name="Perotto S."/>
            <person name="Peter M."/>
            <person name="Pfister S."/>
            <person name="Riley R."/>
            <person name="Sitrit Y."/>
            <person name="Stielow J.B."/>
            <person name="Szollosi G."/>
            <person name="Zifcakova L."/>
            <person name="Stursova M."/>
            <person name="Spatafora J.W."/>
            <person name="Tedersoo L."/>
            <person name="Vaario L.M."/>
            <person name="Yamada A."/>
            <person name="Yan M."/>
            <person name="Wang P."/>
            <person name="Xu J."/>
            <person name="Bruns T."/>
            <person name="Baldrian P."/>
            <person name="Vilgalys R."/>
            <person name="Dunand C."/>
            <person name="Henrissat B."/>
            <person name="Grigoriev I.V."/>
            <person name="Hibbett D."/>
            <person name="Nagy L.G."/>
            <person name="Martin F.M."/>
        </authorList>
    </citation>
    <scope>NUCLEOTIDE SEQUENCE</scope>
    <source>
        <strain evidence="3">UH-Tt-Lm1</strain>
    </source>
</reference>
<dbReference type="InterPro" id="IPR003610">
    <property type="entry name" value="CBM5/12"/>
</dbReference>
<dbReference type="PANTHER" id="PTHR31649:SF1">
    <property type="entry name" value="FARNESOIC ACID O-METHYL TRANSFERASE DOMAIN-CONTAINING PROTEIN"/>
    <property type="match status" value="1"/>
</dbReference>
<dbReference type="Pfam" id="PF02839">
    <property type="entry name" value="CBM_5_12"/>
    <property type="match status" value="1"/>
</dbReference>
<evidence type="ECO:0000256" key="1">
    <source>
        <dbReference type="ARBA" id="ARBA00022801"/>
    </source>
</evidence>
<organism evidence="3 4">
    <name type="scientific">Thelephora terrestris</name>
    <dbReference type="NCBI Taxonomy" id="56493"/>
    <lineage>
        <taxon>Eukaryota</taxon>
        <taxon>Fungi</taxon>
        <taxon>Dikarya</taxon>
        <taxon>Basidiomycota</taxon>
        <taxon>Agaricomycotina</taxon>
        <taxon>Agaricomycetes</taxon>
        <taxon>Thelephorales</taxon>
        <taxon>Thelephoraceae</taxon>
        <taxon>Thelephora</taxon>
    </lineage>
</organism>
<dbReference type="Proteomes" id="UP000736335">
    <property type="component" value="Unassembled WGS sequence"/>
</dbReference>
<accession>A0A9P6H716</accession>
<dbReference type="InterPro" id="IPR006616">
    <property type="entry name" value="DM9_repeat"/>
</dbReference>
<sequence>MTRHWESGVAYGTGEVVEYQGQKYKIIQGHTSQSDWIPGISTAALYQHLGSEEHHEPPQQCQASRGVYEHPQVPAQNPNSLERWLEDARKRADEFRRSGPRAPTTWVLVKGHEIPGGAIEAGKEGDSVLYVARAYVEDGIYVGKAGKHLRQGAEIGRQHKSHAFNEYEILVGDSRAVRWVETRGVPNPQNFGARHVEVGVDASGRQIFITQVSHNGGIHPARASGGASGAYLVYGDGELAFQEYRVLCYA</sequence>
<evidence type="ECO:0000259" key="2">
    <source>
        <dbReference type="Pfam" id="PF02839"/>
    </source>
</evidence>
<keyword evidence="4" id="KW-1185">Reference proteome</keyword>
<dbReference type="GO" id="GO:0005975">
    <property type="term" value="P:carbohydrate metabolic process"/>
    <property type="evidence" value="ECO:0007669"/>
    <property type="project" value="InterPro"/>
</dbReference>
<proteinExistence type="predicted"/>